<dbReference type="PANTHER" id="PTHR34475:SF1">
    <property type="entry name" value="CYTOSKELETON PROTEIN RODZ"/>
    <property type="match status" value="1"/>
</dbReference>
<keyword evidence="2" id="KW-0812">Transmembrane</keyword>
<feature type="domain" description="HTH cro/C1-type" evidence="3">
    <location>
        <begin position="8"/>
        <end position="69"/>
    </location>
</feature>
<dbReference type="Pfam" id="PF13413">
    <property type="entry name" value="HTH_25"/>
    <property type="match status" value="1"/>
</dbReference>
<dbReference type="InterPro" id="IPR050400">
    <property type="entry name" value="Bact_Cytoskel_RodZ"/>
</dbReference>
<dbReference type="GO" id="GO:0003677">
    <property type="term" value="F:DNA binding"/>
    <property type="evidence" value="ECO:0007669"/>
    <property type="project" value="InterPro"/>
</dbReference>
<keyword evidence="2" id="KW-1133">Transmembrane helix</keyword>
<feature type="compositionally biased region" description="Basic and acidic residues" evidence="1">
    <location>
        <begin position="171"/>
        <end position="184"/>
    </location>
</feature>
<evidence type="ECO:0000259" key="3">
    <source>
        <dbReference type="PROSITE" id="PS50943"/>
    </source>
</evidence>
<evidence type="ECO:0000313" key="4">
    <source>
        <dbReference type="EMBL" id="MST88017.1"/>
    </source>
</evidence>
<dbReference type="SMART" id="SM00530">
    <property type="entry name" value="HTH_XRE"/>
    <property type="match status" value="1"/>
</dbReference>
<evidence type="ECO:0000256" key="1">
    <source>
        <dbReference type="SAM" id="MobiDB-lite"/>
    </source>
</evidence>
<proteinExistence type="predicted"/>
<feature type="transmembrane region" description="Helical" evidence="2">
    <location>
        <begin position="127"/>
        <end position="149"/>
    </location>
</feature>
<dbReference type="PANTHER" id="PTHR34475">
    <property type="match status" value="1"/>
</dbReference>
<organism evidence="4 5">
    <name type="scientific">Sharpea porci</name>
    <dbReference type="NCBI Taxonomy" id="2652286"/>
    <lineage>
        <taxon>Bacteria</taxon>
        <taxon>Bacillati</taxon>
        <taxon>Bacillota</taxon>
        <taxon>Erysipelotrichia</taxon>
        <taxon>Erysipelotrichales</taxon>
        <taxon>Coprobacillaceae</taxon>
        <taxon>Sharpea</taxon>
    </lineage>
</organism>
<reference evidence="4 5" key="1">
    <citation type="submission" date="2019-08" db="EMBL/GenBank/DDBJ databases">
        <title>In-depth cultivation of the pig gut microbiome towards novel bacterial diversity and tailored functional studies.</title>
        <authorList>
            <person name="Wylensek D."/>
            <person name="Hitch T.C.A."/>
            <person name="Clavel T."/>
        </authorList>
    </citation>
    <scope>NUCLEOTIDE SEQUENCE [LARGE SCALE GENOMIC DNA]</scope>
    <source>
        <strain evidence="4 5">CA-Schmier-601-WT-3</strain>
    </source>
</reference>
<keyword evidence="5" id="KW-1185">Reference proteome</keyword>
<dbReference type="Proteomes" id="UP000442619">
    <property type="component" value="Unassembled WGS sequence"/>
</dbReference>
<dbReference type="RefSeq" id="WP_154513964.1">
    <property type="nucleotide sequence ID" value="NZ_VUNM01000001.1"/>
</dbReference>
<dbReference type="InterPro" id="IPR001387">
    <property type="entry name" value="Cro/C1-type_HTH"/>
</dbReference>
<dbReference type="Gene3D" id="1.10.260.40">
    <property type="entry name" value="lambda repressor-like DNA-binding domains"/>
    <property type="match status" value="1"/>
</dbReference>
<accession>A0A844FQ54</accession>
<feature type="region of interest" description="Disordered" evidence="1">
    <location>
        <begin position="317"/>
        <end position="345"/>
    </location>
</feature>
<sequence>MNNLGEEIRKKRLEKGLTIDDLSKRTMLSPAVLKDIENGAFDRYEGDETYVKMYLKKISDALDMDREEVTKSYIALTEEIKQEELAEAAKEAEEEGEARAEKKSVKLEKPQFTKKASVYEDKSHIKIIRVVIALLIVALIAVLIFIAVVSTHKSIETKNYTKTSDNVTGDVKTKKDKEKEEAEKKKKASETTQETPKVAAVTFSKNANYNYNFALTDTSAETFTFKVEFVTRAWAQLQVNGKVDTDFEARVYQAGESATVTLKSADVRNMRFSNGASKGAKYYINDVQVPLTDEETNNANLTRVRFTKVASIDASQAVTNNQSPTTTQAANTSTKKSTTDNGNNN</sequence>
<evidence type="ECO:0000313" key="5">
    <source>
        <dbReference type="Proteomes" id="UP000442619"/>
    </source>
</evidence>
<dbReference type="CDD" id="cd00093">
    <property type="entry name" value="HTH_XRE"/>
    <property type="match status" value="1"/>
</dbReference>
<feature type="region of interest" description="Disordered" evidence="1">
    <location>
        <begin position="162"/>
        <end position="191"/>
    </location>
</feature>
<dbReference type="InterPro" id="IPR010982">
    <property type="entry name" value="Lambda_DNA-bd_dom_sf"/>
</dbReference>
<protein>
    <submittedName>
        <fullName evidence="4">Helix-turn-helix domain-containing protein</fullName>
    </submittedName>
</protein>
<keyword evidence="2" id="KW-0472">Membrane</keyword>
<dbReference type="SUPFAM" id="SSF47413">
    <property type="entry name" value="lambda repressor-like DNA-binding domains"/>
    <property type="match status" value="1"/>
</dbReference>
<evidence type="ECO:0000256" key="2">
    <source>
        <dbReference type="SAM" id="Phobius"/>
    </source>
</evidence>
<dbReference type="AlphaFoldDB" id="A0A844FQ54"/>
<gene>
    <name evidence="4" type="ORF">FYJ79_00110</name>
</gene>
<dbReference type="PROSITE" id="PS50943">
    <property type="entry name" value="HTH_CROC1"/>
    <property type="match status" value="1"/>
</dbReference>
<name>A0A844FQ54_9FIRM</name>
<dbReference type="EMBL" id="VUNM01000001">
    <property type="protein sequence ID" value="MST88017.1"/>
    <property type="molecule type" value="Genomic_DNA"/>
</dbReference>
<comment type="caution">
    <text evidence="4">The sequence shown here is derived from an EMBL/GenBank/DDBJ whole genome shotgun (WGS) entry which is preliminary data.</text>
</comment>